<organism evidence="2 3">
    <name type="scientific">Petrolisthes cinctipes</name>
    <name type="common">Flat porcelain crab</name>
    <dbReference type="NCBI Taxonomy" id="88211"/>
    <lineage>
        <taxon>Eukaryota</taxon>
        <taxon>Metazoa</taxon>
        <taxon>Ecdysozoa</taxon>
        <taxon>Arthropoda</taxon>
        <taxon>Crustacea</taxon>
        <taxon>Multicrustacea</taxon>
        <taxon>Malacostraca</taxon>
        <taxon>Eumalacostraca</taxon>
        <taxon>Eucarida</taxon>
        <taxon>Decapoda</taxon>
        <taxon>Pleocyemata</taxon>
        <taxon>Anomura</taxon>
        <taxon>Galatheoidea</taxon>
        <taxon>Porcellanidae</taxon>
        <taxon>Petrolisthes</taxon>
    </lineage>
</organism>
<accession>A0AAE1FTN2</accession>
<gene>
    <name evidence="2" type="ORF">Pcinc_015284</name>
</gene>
<dbReference type="EMBL" id="JAWQEG010001346">
    <property type="protein sequence ID" value="KAK3880215.1"/>
    <property type="molecule type" value="Genomic_DNA"/>
</dbReference>
<dbReference type="AlphaFoldDB" id="A0AAE1FTN2"/>
<keyword evidence="3" id="KW-1185">Reference proteome</keyword>
<reference evidence="2" key="1">
    <citation type="submission" date="2023-10" db="EMBL/GenBank/DDBJ databases">
        <title>Genome assemblies of two species of porcelain crab, Petrolisthes cinctipes and Petrolisthes manimaculis (Anomura: Porcellanidae).</title>
        <authorList>
            <person name="Angst P."/>
        </authorList>
    </citation>
    <scope>NUCLEOTIDE SEQUENCE</scope>
    <source>
        <strain evidence="2">PB745_01</strain>
        <tissue evidence="2">Gill</tissue>
    </source>
</reference>
<dbReference type="Proteomes" id="UP001286313">
    <property type="component" value="Unassembled WGS sequence"/>
</dbReference>
<feature type="compositionally biased region" description="Polar residues" evidence="1">
    <location>
        <begin position="186"/>
        <end position="227"/>
    </location>
</feature>
<feature type="region of interest" description="Disordered" evidence="1">
    <location>
        <begin position="145"/>
        <end position="260"/>
    </location>
</feature>
<feature type="compositionally biased region" description="Polar residues" evidence="1">
    <location>
        <begin position="150"/>
        <end position="179"/>
    </location>
</feature>
<evidence type="ECO:0000313" key="2">
    <source>
        <dbReference type="EMBL" id="KAK3880215.1"/>
    </source>
</evidence>
<protein>
    <submittedName>
        <fullName evidence="2">Uncharacterized protein</fullName>
    </submittedName>
</protein>
<feature type="compositionally biased region" description="Low complexity" evidence="1">
    <location>
        <begin position="228"/>
        <end position="257"/>
    </location>
</feature>
<name>A0AAE1FTN2_PETCI</name>
<sequence length="355" mass="38243">MESISRSTFRNDEGRDGFIEFMSNHCEITDSPDDRIKKSKLISYYTAFCCSQEFPVISQICMGRYLSRVGVWRGAREGGRNGQRGKLRFAYAGLKLVFQSMSSSASPLPQSELDVNQLDGEAEEIVVEVDVMSLLDLHSTPQLPDLSFPASPQQSSDLPCSASSQQSHLSCPASPQQSDLPCPASPHQSSDLSCSASPHQSSDLSCPASSQQSDPSCPASSHQSSDLSCPTSPQQSSDQSCSASPQQQSALPCPASPHQSSDQSCPLSPLLFPDVEMEPMAVAEVDKILDDLVAEFCPTTPTPPVLQPVESTMTEVTETQTGAGSDLLGDDWDWDYIFGETTSQFSISSPLLQPT</sequence>
<evidence type="ECO:0000256" key="1">
    <source>
        <dbReference type="SAM" id="MobiDB-lite"/>
    </source>
</evidence>
<proteinExistence type="predicted"/>
<evidence type="ECO:0000313" key="3">
    <source>
        <dbReference type="Proteomes" id="UP001286313"/>
    </source>
</evidence>
<comment type="caution">
    <text evidence="2">The sequence shown here is derived from an EMBL/GenBank/DDBJ whole genome shotgun (WGS) entry which is preliminary data.</text>
</comment>